<evidence type="ECO:0000313" key="4">
    <source>
        <dbReference type="EMBL" id="QFI55514.1"/>
    </source>
</evidence>
<dbReference type="AlphaFoldDB" id="A0A5J6WYY1"/>
<name>A0A5J6WYY1_9GAMM</name>
<dbReference type="PANTHER" id="PTHR11527">
    <property type="entry name" value="HEAT-SHOCK PROTEIN 20 FAMILY MEMBER"/>
    <property type="match status" value="1"/>
</dbReference>
<reference evidence="4 5" key="1">
    <citation type="submission" date="2019-05" db="EMBL/GenBank/DDBJ databases">
        <title>OXA-830, a novel chromosomally encoded expanded-spectrum class D beta-lactamase in Aeromonas simiae.</title>
        <authorList>
            <person name="Zhou W."/>
            <person name="Chen Q."/>
        </authorList>
    </citation>
    <scope>NUCLEOTIDE SEQUENCE [LARGE SCALE GENOMIC DNA]</scope>
    <source>
        <strain evidence="4 5">A6</strain>
    </source>
</reference>
<dbReference type="RefSeq" id="WP_193001484.1">
    <property type="nucleotide sequence ID" value="NZ_CP040449.1"/>
</dbReference>
<feature type="domain" description="SHSP" evidence="3">
    <location>
        <begin position="29"/>
        <end position="141"/>
    </location>
</feature>
<dbReference type="InterPro" id="IPR008978">
    <property type="entry name" value="HSP20-like_chaperone"/>
</dbReference>
<keyword evidence="5" id="KW-1185">Reference proteome</keyword>
<dbReference type="PROSITE" id="PS01031">
    <property type="entry name" value="SHSP"/>
    <property type="match status" value="1"/>
</dbReference>
<dbReference type="SUPFAM" id="SSF49764">
    <property type="entry name" value="HSP20-like chaperones"/>
    <property type="match status" value="1"/>
</dbReference>
<dbReference type="Pfam" id="PF00011">
    <property type="entry name" value="HSP20"/>
    <property type="match status" value="1"/>
</dbReference>
<dbReference type="Proteomes" id="UP000594034">
    <property type="component" value="Chromosome"/>
</dbReference>
<evidence type="ECO:0000313" key="5">
    <source>
        <dbReference type="Proteomes" id="UP000594034"/>
    </source>
</evidence>
<dbReference type="InterPro" id="IPR031107">
    <property type="entry name" value="Small_HSP"/>
</dbReference>
<proteinExistence type="inferred from homology"/>
<dbReference type="Gene3D" id="2.60.40.790">
    <property type="match status" value="1"/>
</dbReference>
<dbReference type="EMBL" id="CP040449">
    <property type="protein sequence ID" value="QFI55514.1"/>
    <property type="molecule type" value="Genomic_DNA"/>
</dbReference>
<evidence type="ECO:0000259" key="3">
    <source>
        <dbReference type="PROSITE" id="PS01031"/>
    </source>
</evidence>
<organism evidence="4 5">
    <name type="scientific">Aeromonas simiae</name>
    <dbReference type="NCBI Taxonomy" id="218936"/>
    <lineage>
        <taxon>Bacteria</taxon>
        <taxon>Pseudomonadati</taxon>
        <taxon>Pseudomonadota</taxon>
        <taxon>Gammaproteobacteria</taxon>
        <taxon>Aeromonadales</taxon>
        <taxon>Aeromonadaceae</taxon>
        <taxon>Aeromonas</taxon>
    </lineage>
</organism>
<dbReference type="InterPro" id="IPR002068">
    <property type="entry name" value="A-crystallin/Hsp20_dom"/>
</dbReference>
<gene>
    <name evidence="4" type="ORF">FE240_12955</name>
</gene>
<dbReference type="CDD" id="cd06471">
    <property type="entry name" value="ACD_LpsHSP_like"/>
    <property type="match status" value="1"/>
</dbReference>
<protein>
    <submittedName>
        <fullName evidence="4">Hsp20/alpha crystallin family protein</fullName>
    </submittedName>
</protein>
<accession>A0A5J6WYY1</accession>
<evidence type="ECO:0000256" key="1">
    <source>
        <dbReference type="PROSITE-ProRule" id="PRU00285"/>
    </source>
</evidence>
<sequence>MSLLAARASLFDDLFRDLASGFTIKPLHGEPLPSQITLDVKESEGGYTVLAELPGVRKEDIHLDIHGRVVTIRAEVRQHDSQEQEERMLRSERYYGSVARSFELPMDVQLEGVTAKFDNGLLTLSLPKQAEAPRGQRIPIE</sequence>
<evidence type="ECO:0000256" key="2">
    <source>
        <dbReference type="RuleBase" id="RU003616"/>
    </source>
</evidence>
<comment type="similarity">
    <text evidence="1 2">Belongs to the small heat shock protein (HSP20) family.</text>
</comment>
<dbReference type="KEGG" id="asim:FE240_12955"/>